<sequence length="368" mass="42446">MALMVGNRNQMILFPPEIEDYVGPEDPVRAYDAFIEFLDLREMGFIINPDQAGAHKFHPKEMLKIIVYGYSYGIRSSRKLERACHHNLSFMWLVSGLKPDYRTIARFRHDHKQEIKQVLKQNAKFCMEMNLIEGNTLFIDGSKFRANASINNTWDDEKCKKYVEIAEKNIERIMDEVEQIDKEEDGKGTLVKLEKELKNQKKLQEKVQKVMRLLTETGKEKINSTDIDAVNAKGRQGIHAIHNCQAGMDEKHGLIVHCDSVSKNNDLNQFSPQVEKAKENMEKYPKNAVTDAGYFSLVDLEKAPEEVKVIIPSRKQAQKDNKKVKVKPFGIEEFKYNKESDEYICPEGKSLTFCKIAFGDKNKLDYKA</sequence>
<dbReference type="EMBL" id="JRYO01000122">
    <property type="protein sequence ID" value="KHE92503.1"/>
    <property type="molecule type" value="Genomic_DNA"/>
</dbReference>
<reference evidence="3 4" key="1">
    <citation type="submission" date="2014-10" db="EMBL/GenBank/DDBJ databases">
        <title>Draft genome of anammox bacterium scalindua brodae, obtained using differential coverage binning of sequence data from two enrichment reactors.</title>
        <authorList>
            <person name="Speth D.R."/>
            <person name="Russ L."/>
            <person name="Kartal B."/>
            <person name="Op den Camp H.J."/>
            <person name="Dutilh B.E."/>
            <person name="Jetten M.S."/>
        </authorList>
    </citation>
    <scope>NUCLEOTIDE SEQUENCE [LARGE SCALE GENOMIC DNA]</scope>
    <source>
        <strain evidence="3">RU1</strain>
    </source>
</reference>
<dbReference type="eggNOG" id="COG3666">
    <property type="taxonomic scope" value="Bacteria"/>
</dbReference>
<evidence type="ECO:0000313" key="4">
    <source>
        <dbReference type="Proteomes" id="UP000030652"/>
    </source>
</evidence>
<keyword evidence="1" id="KW-0175">Coiled coil</keyword>
<feature type="domain" description="Transposase InsH N-terminal" evidence="2">
    <location>
        <begin position="17"/>
        <end position="109"/>
    </location>
</feature>
<evidence type="ECO:0000259" key="2">
    <source>
        <dbReference type="Pfam" id="PF05598"/>
    </source>
</evidence>
<dbReference type="Proteomes" id="UP000030652">
    <property type="component" value="Unassembled WGS sequence"/>
</dbReference>
<name>A0A0B0EMX1_9BACT</name>
<organism evidence="3 4">
    <name type="scientific">Candidatus Scalindua brodae</name>
    <dbReference type="NCBI Taxonomy" id="237368"/>
    <lineage>
        <taxon>Bacteria</taxon>
        <taxon>Pseudomonadati</taxon>
        <taxon>Planctomycetota</taxon>
        <taxon>Candidatus Brocadiia</taxon>
        <taxon>Candidatus Brocadiales</taxon>
        <taxon>Candidatus Scalinduaceae</taxon>
        <taxon>Candidatus Scalindua</taxon>
    </lineage>
</organism>
<dbReference type="PANTHER" id="PTHR33408">
    <property type="entry name" value="TRANSPOSASE"/>
    <property type="match status" value="1"/>
</dbReference>
<dbReference type="Pfam" id="PF05598">
    <property type="entry name" value="DUF772"/>
    <property type="match status" value="1"/>
</dbReference>
<proteinExistence type="predicted"/>
<evidence type="ECO:0000313" key="3">
    <source>
        <dbReference type="EMBL" id="KHE92503.1"/>
    </source>
</evidence>
<dbReference type="InterPro" id="IPR008490">
    <property type="entry name" value="Transposase_InsH_N"/>
</dbReference>
<accession>A0A0B0EMX1</accession>
<feature type="coiled-coil region" evidence="1">
    <location>
        <begin position="163"/>
        <end position="213"/>
    </location>
</feature>
<evidence type="ECO:0000256" key="1">
    <source>
        <dbReference type="SAM" id="Coils"/>
    </source>
</evidence>
<feature type="non-terminal residue" evidence="3">
    <location>
        <position position="368"/>
    </location>
</feature>
<comment type="caution">
    <text evidence="3">The sequence shown here is derived from an EMBL/GenBank/DDBJ whole genome shotgun (WGS) entry which is preliminary data.</text>
</comment>
<dbReference type="AlphaFoldDB" id="A0A0B0EMX1"/>
<dbReference type="PANTHER" id="PTHR33408:SF2">
    <property type="entry name" value="TRANSPOSASE DDE DOMAIN-CONTAINING PROTEIN"/>
    <property type="match status" value="1"/>
</dbReference>
<gene>
    <name evidence="3" type="ORF">SCABRO_01744</name>
</gene>
<protein>
    <submittedName>
        <fullName evidence="3">Transposase</fullName>
    </submittedName>
</protein>